<dbReference type="InterPro" id="IPR017850">
    <property type="entry name" value="Alkaline_phosphatase_core_sf"/>
</dbReference>
<dbReference type="GO" id="GO:0004619">
    <property type="term" value="F:phosphoglycerate mutase activity"/>
    <property type="evidence" value="ECO:0007669"/>
    <property type="project" value="UniProtKB-EC"/>
</dbReference>
<dbReference type="Gene3D" id="3.40.720.10">
    <property type="entry name" value="Alkaline Phosphatase, subunit A"/>
    <property type="match status" value="1"/>
</dbReference>
<dbReference type="EMBL" id="VSSQ01063886">
    <property type="protein sequence ID" value="MPN16884.1"/>
    <property type="molecule type" value="Genomic_DNA"/>
</dbReference>
<name>A0A645FYB8_9ZZZZ</name>
<gene>
    <name evidence="2" type="primary">gpmI_37</name>
    <name evidence="2" type="ORF">SDC9_164231</name>
</gene>
<reference evidence="2" key="1">
    <citation type="submission" date="2019-08" db="EMBL/GenBank/DDBJ databases">
        <authorList>
            <person name="Kucharzyk K."/>
            <person name="Murdoch R.W."/>
            <person name="Higgins S."/>
            <person name="Loffler F."/>
        </authorList>
    </citation>
    <scope>NUCLEOTIDE SEQUENCE</scope>
</reference>
<dbReference type="Pfam" id="PF01676">
    <property type="entry name" value="Metalloenzyme"/>
    <property type="match status" value="1"/>
</dbReference>
<accession>A0A645FYB8</accession>
<dbReference type="GO" id="GO:0030145">
    <property type="term" value="F:manganese ion binding"/>
    <property type="evidence" value="ECO:0007669"/>
    <property type="project" value="TreeGrafter"/>
</dbReference>
<dbReference type="PANTHER" id="PTHR31637:SF0">
    <property type="entry name" value="2,3-BISPHOSPHOGLYCERATE-INDEPENDENT PHOSPHOGLYCERATE MUTASE"/>
    <property type="match status" value="1"/>
</dbReference>
<dbReference type="InterPro" id="IPR006124">
    <property type="entry name" value="Metalloenzyme"/>
</dbReference>
<dbReference type="PANTHER" id="PTHR31637">
    <property type="entry name" value="2,3-BISPHOSPHOGLYCERATE-INDEPENDENT PHOSPHOGLYCERATE MUTASE"/>
    <property type="match status" value="1"/>
</dbReference>
<evidence type="ECO:0000313" key="2">
    <source>
        <dbReference type="EMBL" id="MPN16884.1"/>
    </source>
</evidence>
<organism evidence="2">
    <name type="scientific">bioreactor metagenome</name>
    <dbReference type="NCBI Taxonomy" id="1076179"/>
    <lineage>
        <taxon>unclassified sequences</taxon>
        <taxon>metagenomes</taxon>
        <taxon>ecological metagenomes</taxon>
    </lineage>
</organism>
<keyword evidence="2" id="KW-0413">Isomerase</keyword>
<protein>
    <submittedName>
        <fullName evidence="2">2,3-bisphosphoglycerate-independent phosphoglycerate mutase</fullName>
        <ecNumber evidence="2">5.4.2.12</ecNumber>
    </submittedName>
</protein>
<dbReference type="SUPFAM" id="SSF53649">
    <property type="entry name" value="Alkaline phosphatase-like"/>
    <property type="match status" value="1"/>
</dbReference>
<dbReference type="AlphaFoldDB" id="A0A645FYB8"/>
<sequence length="85" mass="9109">MIATEAKKDGYTVIITADHGNCDEMLDEKGNVLTQHSTNLVPFILLSADGAQLNRDHGIMADVAPTLLHLLGLPQPVEMTGKSLV</sequence>
<feature type="domain" description="Metalloenzyme" evidence="1">
    <location>
        <begin position="4"/>
        <end position="74"/>
    </location>
</feature>
<comment type="caution">
    <text evidence="2">The sequence shown here is derived from an EMBL/GenBank/DDBJ whole genome shotgun (WGS) entry which is preliminary data.</text>
</comment>
<evidence type="ECO:0000259" key="1">
    <source>
        <dbReference type="Pfam" id="PF01676"/>
    </source>
</evidence>
<proteinExistence type="predicted"/>
<dbReference type="EC" id="5.4.2.12" evidence="2"/>
<dbReference type="GO" id="GO:0006007">
    <property type="term" value="P:glucose catabolic process"/>
    <property type="evidence" value="ECO:0007669"/>
    <property type="project" value="InterPro"/>
</dbReference>
<dbReference type="InterPro" id="IPR005995">
    <property type="entry name" value="Pgm_bpd_ind"/>
</dbReference>